<protein>
    <submittedName>
        <fullName evidence="2">Uncharacterized protein</fullName>
    </submittedName>
</protein>
<evidence type="ECO:0000313" key="2">
    <source>
        <dbReference type="WBParaSite" id="nRc.2.0.1.t08126-RA"/>
    </source>
</evidence>
<organism evidence="1 2">
    <name type="scientific">Romanomermis culicivorax</name>
    <name type="common">Nematode worm</name>
    <dbReference type="NCBI Taxonomy" id="13658"/>
    <lineage>
        <taxon>Eukaryota</taxon>
        <taxon>Metazoa</taxon>
        <taxon>Ecdysozoa</taxon>
        <taxon>Nematoda</taxon>
        <taxon>Enoplea</taxon>
        <taxon>Dorylaimia</taxon>
        <taxon>Mermithida</taxon>
        <taxon>Mermithoidea</taxon>
        <taxon>Mermithidae</taxon>
        <taxon>Romanomermis</taxon>
    </lineage>
</organism>
<sequence>MKYSSKNLQPVTAVASRRRFKNISSGAVEVQQGLYSENEMHQRNNKKHIKETIKKVLKLRILTFGK</sequence>
<dbReference type="AlphaFoldDB" id="A0A915I325"/>
<proteinExistence type="predicted"/>
<dbReference type="Proteomes" id="UP000887565">
    <property type="component" value="Unplaced"/>
</dbReference>
<dbReference type="WBParaSite" id="nRc.2.0.1.t08126-RA">
    <property type="protein sequence ID" value="nRc.2.0.1.t08126-RA"/>
    <property type="gene ID" value="nRc.2.0.1.g08126"/>
</dbReference>
<evidence type="ECO:0000313" key="1">
    <source>
        <dbReference type="Proteomes" id="UP000887565"/>
    </source>
</evidence>
<keyword evidence="1" id="KW-1185">Reference proteome</keyword>
<name>A0A915I325_ROMCU</name>
<reference evidence="2" key="1">
    <citation type="submission" date="2022-11" db="UniProtKB">
        <authorList>
            <consortium name="WormBaseParasite"/>
        </authorList>
    </citation>
    <scope>IDENTIFICATION</scope>
</reference>
<accession>A0A915I325</accession>